<dbReference type="OrthoDB" id="1929441at2759"/>
<keyword evidence="3" id="KW-1185">Reference proteome</keyword>
<dbReference type="PANTHER" id="PTHR35767:SF11">
    <property type="match status" value="1"/>
</dbReference>
<dbReference type="AlphaFoldDB" id="A0A6A1VKK3"/>
<comment type="caution">
    <text evidence="2">The sequence shown here is derived from an EMBL/GenBank/DDBJ whole genome shotgun (WGS) entry which is preliminary data.</text>
</comment>
<name>A0A6A1VKK3_9ROSI</name>
<reference evidence="2 3" key="2">
    <citation type="journal article" date="2019" name="Plant Biotechnol. J.">
        <title>The red bayberry genome and genetic basis of sex determination.</title>
        <authorList>
            <person name="Jia H.M."/>
            <person name="Jia H.J."/>
            <person name="Cai Q.L."/>
            <person name="Wang Y."/>
            <person name="Zhao H.B."/>
            <person name="Yang W.F."/>
            <person name="Wang G.Y."/>
            <person name="Li Y.H."/>
            <person name="Zhan D.L."/>
            <person name="Shen Y.T."/>
            <person name="Niu Q.F."/>
            <person name="Chang L."/>
            <person name="Qiu J."/>
            <person name="Zhao L."/>
            <person name="Xie H.B."/>
            <person name="Fu W.Y."/>
            <person name="Jin J."/>
            <person name="Li X.W."/>
            <person name="Jiao Y."/>
            <person name="Zhou C.C."/>
            <person name="Tu T."/>
            <person name="Chai C.Y."/>
            <person name="Gao J.L."/>
            <person name="Fan L.J."/>
            <person name="van de Weg E."/>
            <person name="Wang J.Y."/>
            <person name="Gao Z.S."/>
        </authorList>
    </citation>
    <scope>NUCLEOTIDE SEQUENCE [LARGE SCALE GENOMIC DNA]</scope>
    <source>
        <tissue evidence="2">Leaves</tissue>
    </source>
</reference>
<evidence type="ECO:0000313" key="1">
    <source>
        <dbReference type="EMBL" id="KAB1213434.1"/>
    </source>
</evidence>
<accession>A0A6A1VKK3</accession>
<protein>
    <submittedName>
        <fullName evidence="2">Uncharacterized protein</fullName>
    </submittedName>
</protein>
<dbReference type="EMBL" id="RXIC02000023">
    <property type="protein sequence ID" value="KAB1213434.1"/>
    <property type="molecule type" value="Genomic_DNA"/>
</dbReference>
<organism evidence="2 3">
    <name type="scientific">Morella rubra</name>
    <name type="common">Chinese bayberry</name>
    <dbReference type="NCBI Taxonomy" id="262757"/>
    <lineage>
        <taxon>Eukaryota</taxon>
        <taxon>Viridiplantae</taxon>
        <taxon>Streptophyta</taxon>
        <taxon>Embryophyta</taxon>
        <taxon>Tracheophyta</taxon>
        <taxon>Spermatophyta</taxon>
        <taxon>Magnoliopsida</taxon>
        <taxon>eudicotyledons</taxon>
        <taxon>Gunneridae</taxon>
        <taxon>Pentapetalae</taxon>
        <taxon>rosids</taxon>
        <taxon>fabids</taxon>
        <taxon>Fagales</taxon>
        <taxon>Myricaceae</taxon>
        <taxon>Morella</taxon>
    </lineage>
</organism>
<gene>
    <name evidence="2" type="ORF">CJ030_MR5G003488</name>
    <name evidence="1" type="ORF">CJ030_MR5G003496</name>
</gene>
<dbReference type="EMBL" id="RXIC02000023">
    <property type="protein sequence ID" value="KAB1213442.1"/>
    <property type="molecule type" value="Genomic_DNA"/>
</dbReference>
<proteinExistence type="predicted"/>
<dbReference type="Proteomes" id="UP000516437">
    <property type="component" value="Chromosome 5"/>
</dbReference>
<reference evidence="2" key="3">
    <citation type="submission" date="2019-09" db="EMBL/GenBank/DDBJ databases">
        <authorList>
            <person name="Gao Z."/>
        </authorList>
    </citation>
    <scope>NUCLEOTIDE SEQUENCE</scope>
    <source>
        <tissue evidence="2">Leaves</tissue>
    </source>
</reference>
<evidence type="ECO:0000313" key="3">
    <source>
        <dbReference type="Proteomes" id="UP000516437"/>
    </source>
</evidence>
<reference evidence="2" key="1">
    <citation type="submission" date="2018-07" db="EMBL/GenBank/DDBJ databases">
        <authorList>
            <person name="Gao Z.-S."/>
            <person name="Jia H.-M."/>
            <person name="Jia H.-J."/>
            <person name="Cai Q.-L."/>
            <person name="Wang Y."/>
            <person name="Zhao H.-B."/>
        </authorList>
    </citation>
    <scope>NUCLEOTIDE SEQUENCE</scope>
    <source>
        <tissue evidence="2">Leaves</tissue>
    </source>
</reference>
<dbReference type="PANTHER" id="PTHR35767">
    <property type="entry name" value="HAPLESS PROTEIN"/>
    <property type="match status" value="1"/>
</dbReference>
<sequence length="299" mass="33944">MLPQQHNPSETTPSLQQQIGFNVNSVERDIQSFSIRQYVLASRQKDILISWPFPEKYLRICFKHGIRDVLPPFEPHSSAIQSLRQGVRFKSSKQDNDKADSLDSEVPCLVEEEKLLKNECDAYSYEEISKVSSQDSDLSLISNSCKLLVENDHLTSDSASDVLVPTVRPSTGMPSLHLNVHQNSTSWISSKTLRHKRKRRKGQHKKRSMVDILSAAKNCTLEELYRINRILGCGPAKPPEQGGEGNERLANIEYNCESELTNESLEKNIERNNCEALTTNALRDKRWAVKFKFGGPKPH</sequence>
<evidence type="ECO:0000313" key="2">
    <source>
        <dbReference type="EMBL" id="KAB1213442.1"/>
    </source>
</evidence>